<gene>
    <name evidence="2" type="ORF">ACHAWO_003179</name>
</gene>
<evidence type="ECO:0000256" key="1">
    <source>
        <dbReference type="SAM" id="Phobius"/>
    </source>
</evidence>
<feature type="transmembrane region" description="Helical" evidence="1">
    <location>
        <begin position="312"/>
        <end position="330"/>
    </location>
</feature>
<accession>A0ABD3PZH2</accession>
<proteinExistence type="predicted"/>
<keyword evidence="1" id="KW-0812">Transmembrane</keyword>
<feature type="transmembrane region" description="Helical" evidence="1">
    <location>
        <begin position="167"/>
        <end position="192"/>
    </location>
</feature>
<protein>
    <submittedName>
        <fullName evidence="2">Uncharacterized protein</fullName>
    </submittedName>
</protein>
<name>A0ABD3PZH2_9STRA</name>
<feature type="transmembrane region" description="Helical" evidence="1">
    <location>
        <begin position="127"/>
        <end position="147"/>
    </location>
</feature>
<feature type="transmembrane region" description="Helical" evidence="1">
    <location>
        <begin position="351"/>
        <end position="369"/>
    </location>
</feature>
<dbReference type="AlphaFoldDB" id="A0ABD3PZH2"/>
<organism evidence="2 3">
    <name type="scientific">Cyclotella atomus</name>
    <dbReference type="NCBI Taxonomy" id="382360"/>
    <lineage>
        <taxon>Eukaryota</taxon>
        <taxon>Sar</taxon>
        <taxon>Stramenopiles</taxon>
        <taxon>Ochrophyta</taxon>
        <taxon>Bacillariophyta</taxon>
        <taxon>Coscinodiscophyceae</taxon>
        <taxon>Thalassiosirophycidae</taxon>
        <taxon>Stephanodiscales</taxon>
        <taxon>Stephanodiscaceae</taxon>
        <taxon>Cyclotella</taxon>
    </lineage>
</organism>
<sequence length="442" mass="47958">MPAAVDPIQCLTVFYSLCICIAFILNWFATVQCNYLKLVLTYNHNNAAPDTFDLHFGLWSYQTWSSVSNSAIIEGCRFYPDYVEIDSQWKAARSFSIMALVLGAGIVMAEVISMCKKDVGEIRVSPFTGATILLCSLFSSLSLLFLGSDVCKDNQLSEECFKSFPDIDMSLLGCSISTGANCIIASTTLYFVAGAAAIRAYKIGDDADNDIIDSSTVSIEPLLMGVQSLQLFSTLCVCSAVILNWYAFMHCTFLEQVLTYGNNAANPDDIALHFGLFSYQTWAVVSSLQGAVVFQGCWRYPDYVEIDSQWQAARAFAIISLIFGFAFLFAEMFSACGTSSRNGKQVAPSSGMGFVFCSLCSGLTLLLLGSDVCSENVLTQTLEAAFPNVDMSIAKCGISTGANCVIAATVLWFVAGVTSCHAMKVEYQSEKEEAGMSEPLNP</sequence>
<keyword evidence="1" id="KW-1133">Transmembrane helix</keyword>
<dbReference type="EMBL" id="JALLPJ020000423">
    <property type="protein sequence ID" value="KAL3792636.1"/>
    <property type="molecule type" value="Genomic_DNA"/>
</dbReference>
<evidence type="ECO:0000313" key="3">
    <source>
        <dbReference type="Proteomes" id="UP001530400"/>
    </source>
</evidence>
<dbReference type="Gene3D" id="1.20.140.150">
    <property type="match status" value="2"/>
</dbReference>
<comment type="caution">
    <text evidence="2">The sequence shown here is derived from an EMBL/GenBank/DDBJ whole genome shotgun (WGS) entry which is preliminary data.</text>
</comment>
<feature type="transmembrane region" description="Helical" evidence="1">
    <location>
        <begin position="95"/>
        <end position="115"/>
    </location>
</feature>
<evidence type="ECO:0000313" key="2">
    <source>
        <dbReference type="EMBL" id="KAL3792636.1"/>
    </source>
</evidence>
<reference evidence="2 3" key="1">
    <citation type="submission" date="2024-10" db="EMBL/GenBank/DDBJ databases">
        <title>Updated reference genomes for cyclostephanoid diatoms.</title>
        <authorList>
            <person name="Roberts W.R."/>
            <person name="Alverson A.J."/>
        </authorList>
    </citation>
    <scope>NUCLEOTIDE SEQUENCE [LARGE SCALE GENOMIC DNA]</scope>
    <source>
        <strain evidence="2 3">AJA010-31</strain>
    </source>
</reference>
<keyword evidence="1" id="KW-0472">Membrane</keyword>
<feature type="transmembrane region" description="Helical" evidence="1">
    <location>
        <begin position="12"/>
        <end position="29"/>
    </location>
</feature>
<dbReference type="Proteomes" id="UP001530400">
    <property type="component" value="Unassembled WGS sequence"/>
</dbReference>
<keyword evidence="3" id="KW-1185">Reference proteome</keyword>
<feature type="transmembrane region" description="Helical" evidence="1">
    <location>
        <begin position="229"/>
        <end position="248"/>
    </location>
</feature>